<organism evidence="3 4">
    <name type="scientific">Hyphomonas pacifica</name>
    <dbReference type="NCBI Taxonomy" id="1280941"/>
    <lineage>
        <taxon>Bacteria</taxon>
        <taxon>Pseudomonadati</taxon>
        <taxon>Pseudomonadota</taxon>
        <taxon>Alphaproteobacteria</taxon>
        <taxon>Hyphomonadales</taxon>
        <taxon>Hyphomonadaceae</taxon>
        <taxon>Hyphomonas</taxon>
    </lineage>
</organism>
<dbReference type="AlphaFoldDB" id="A0A062U6U8"/>
<keyword evidence="2" id="KW-0812">Transmembrane</keyword>
<sequence length="196" mass="21570">MGGAIMTDNKPGAADYQYAPPKRKSYKVWWIVGGVVLALILLGTCVRGGVSLYQAISERSEATRDLAERVMEDGLPPAGDPIYSHRVTAAQADIDKATRYIQHFGQVTEYGDPGCNMRSTADINKEKPSTFADCALTIEAEQSPGVVTVNWVKDNEDWKVWGIYVRFSDQSVLLDKADQADTQAEEPSTPEETHTE</sequence>
<evidence type="ECO:0000313" key="3">
    <source>
        <dbReference type="EMBL" id="RAN34762.1"/>
    </source>
</evidence>
<evidence type="ECO:0000256" key="1">
    <source>
        <dbReference type="SAM" id="MobiDB-lite"/>
    </source>
</evidence>
<comment type="caution">
    <text evidence="3">The sequence shown here is derived from an EMBL/GenBank/DDBJ whole genome shotgun (WGS) entry which is preliminary data.</text>
</comment>
<evidence type="ECO:0000256" key="2">
    <source>
        <dbReference type="SAM" id="Phobius"/>
    </source>
</evidence>
<keyword evidence="2" id="KW-1133">Transmembrane helix</keyword>
<name>A0A062U6U8_9PROT</name>
<protein>
    <submittedName>
        <fullName evidence="3">Uncharacterized protein</fullName>
    </submittedName>
</protein>
<gene>
    <name evidence="3" type="ORF">HY3_09695</name>
</gene>
<evidence type="ECO:0000313" key="4">
    <source>
        <dbReference type="Proteomes" id="UP000249123"/>
    </source>
</evidence>
<accession>A0A062U6U8</accession>
<proteinExistence type="predicted"/>
<keyword evidence="2" id="KW-0472">Membrane</keyword>
<reference evidence="3 4" key="1">
    <citation type="submission" date="2013-04" db="EMBL/GenBank/DDBJ databases">
        <title>Hyphomonas sp. T24B3 Genome Sequencing.</title>
        <authorList>
            <person name="Lai Q."/>
            <person name="Shao Z."/>
        </authorList>
    </citation>
    <scope>NUCLEOTIDE SEQUENCE [LARGE SCALE GENOMIC DNA]</scope>
    <source>
        <strain evidence="3 4">T24B3</strain>
    </source>
</reference>
<feature type="transmembrane region" description="Helical" evidence="2">
    <location>
        <begin position="28"/>
        <end position="50"/>
    </location>
</feature>
<keyword evidence="4" id="KW-1185">Reference proteome</keyword>
<accession>A0A328JY96</accession>
<dbReference type="Proteomes" id="UP000249123">
    <property type="component" value="Unassembled WGS sequence"/>
</dbReference>
<feature type="region of interest" description="Disordered" evidence="1">
    <location>
        <begin position="176"/>
        <end position="196"/>
    </location>
</feature>
<dbReference type="EMBL" id="AWFB01000008">
    <property type="protein sequence ID" value="RAN34762.1"/>
    <property type="molecule type" value="Genomic_DNA"/>
</dbReference>